<feature type="region of interest" description="Disordered" evidence="1">
    <location>
        <begin position="246"/>
        <end position="265"/>
    </location>
</feature>
<sequence length="855" mass="91383">MAWPFSGRRKPARTPKTGWVPGPLTPPAAGGTDRHGAKVTGSPPAAEGTGRSGTKPAGPPPATKAKKAKEAKEARAQAAPRPAGAVRRNRWLDGQGFYEPRVRGIKSTTRQAEALNIAVAAPPTSPRGLIIGQDAETGQSVTHDPFEAYFDGVITSPNVIVIGDVGKGKALDVGTPVATPGGWSTMGELTPGDHVFDEHGRPTPVIAVSAVMHDRPCYEVVFSDGSSVIADADHLWVTETLADRTRAAKERHRPPQRVRRGTTEQPAAVAVLEARPEGHRRAGGAERRPVTTRQIAATLRSGGRLNHAVATAGPLQMPEGNLPVPPYVLGASLAGGLRELGVFGDKHIPVAYLRAGLTQRRALLAGLLDTDGTISPGGRARITLTHPRLARDVWELALSLGFPATMRERRAKLAGRDRGAKWMVTFTAGAEVLRPNHKKHHLRARTGYRYITEVRPVPSIPVRCIQVAAESGMFLAGRELIPTHNSSLLKTWAVLRQLLLGRRVVVIDKKLDGKTKEGEYAPTARQFGVEPIKFTLDGTGSRINVLDPAISAREAVGEASPAGQSMLLRAVLAEALERPLTPKEGKALRVAHRTALRRAGEQGRAAVIGDIVAALLQPDADAAREARVDVARLLEWGYDAAFELERMIEEDLAGLVDAPTSANVNLDAGLTVFDVSALPETGPALPIVMSIINTWLMNVLANQDEPVQTIFVVEEGWHLIEGSFAKVARRNWKLARGLGLCNVVAVHHISDVPADSPAIAMVKEAETVFIYGQAKEDDARECVRLFNLPSTAMGILLELPKGTPLVKIGSADPIIVSHLRSDLEVELTNTDAAMTGTGVIVRDEEADLSGVEVGA</sequence>
<dbReference type="Pfam" id="PF14528">
    <property type="entry name" value="LAGLIDADG_3"/>
    <property type="match status" value="1"/>
</dbReference>
<dbReference type="InterPro" id="IPR003587">
    <property type="entry name" value="Hint_dom_N"/>
</dbReference>
<feature type="compositionally biased region" description="Basic residues" evidence="1">
    <location>
        <begin position="249"/>
        <end position="260"/>
    </location>
</feature>
<feature type="region of interest" description="Disordered" evidence="1">
    <location>
        <begin position="1"/>
        <end position="84"/>
    </location>
</feature>
<dbReference type="Proteomes" id="UP000676967">
    <property type="component" value="Chromosome"/>
</dbReference>
<proteinExistence type="predicted"/>
<dbReference type="SUPFAM" id="SSF52540">
    <property type="entry name" value="P-loop containing nucleoside triphosphate hydrolases"/>
    <property type="match status" value="1"/>
</dbReference>
<dbReference type="Gene3D" id="3.40.50.300">
    <property type="entry name" value="P-loop containing nucleotide triphosphate hydrolases"/>
    <property type="match status" value="1"/>
</dbReference>
<name>A0ABN6CM92_9ACTN</name>
<feature type="domain" description="DOD-type homing endonuclease" evidence="2">
    <location>
        <begin position="328"/>
        <end position="402"/>
    </location>
</feature>
<dbReference type="SUPFAM" id="SSF51294">
    <property type="entry name" value="Hedgehog/intein (Hint) domain"/>
    <property type="match status" value="1"/>
</dbReference>
<gene>
    <name evidence="3" type="ORF">Aiant_68420</name>
</gene>
<dbReference type="SMART" id="SM00306">
    <property type="entry name" value="HintN"/>
    <property type="match status" value="1"/>
</dbReference>
<dbReference type="EMBL" id="AP023356">
    <property type="protein sequence ID" value="BCJ46185.1"/>
    <property type="molecule type" value="Genomic_DNA"/>
</dbReference>
<accession>A0ABN6CM92</accession>
<dbReference type="InterPro" id="IPR027417">
    <property type="entry name" value="P-loop_NTPase"/>
</dbReference>
<evidence type="ECO:0000313" key="4">
    <source>
        <dbReference type="Proteomes" id="UP000676967"/>
    </source>
</evidence>
<organism evidence="3 4">
    <name type="scientific">Actinoplanes ianthinogenes</name>
    <dbReference type="NCBI Taxonomy" id="122358"/>
    <lineage>
        <taxon>Bacteria</taxon>
        <taxon>Bacillati</taxon>
        <taxon>Actinomycetota</taxon>
        <taxon>Actinomycetes</taxon>
        <taxon>Micromonosporales</taxon>
        <taxon>Micromonosporaceae</taxon>
        <taxon>Actinoplanes</taxon>
    </lineage>
</organism>
<evidence type="ECO:0000259" key="2">
    <source>
        <dbReference type="PROSITE" id="PS50819"/>
    </source>
</evidence>
<dbReference type="InterPro" id="IPR036844">
    <property type="entry name" value="Hint_dom_sf"/>
</dbReference>
<dbReference type="InterPro" id="IPR004860">
    <property type="entry name" value="LAGLIDADG_dom"/>
</dbReference>
<dbReference type="InterPro" id="IPR027434">
    <property type="entry name" value="Homing_endonucl"/>
</dbReference>
<protein>
    <recommendedName>
        <fullName evidence="2">DOD-type homing endonuclease domain-containing protein</fullName>
    </recommendedName>
</protein>
<evidence type="ECO:0000256" key="1">
    <source>
        <dbReference type="SAM" id="MobiDB-lite"/>
    </source>
</evidence>
<reference evidence="3 4" key="1">
    <citation type="submission" date="2020-08" db="EMBL/GenBank/DDBJ databases">
        <title>Whole genome shotgun sequence of Actinoplanes ianthinogenes NBRC 13996.</title>
        <authorList>
            <person name="Komaki H."/>
            <person name="Tamura T."/>
        </authorList>
    </citation>
    <scope>NUCLEOTIDE SEQUENCE [LARGE SCALE GENOMIC DNA]</scope>
    <source>
        <strain evidence="3 4">NBRC 13996</strain>
    </source>
</reference>
<evidence type="ECO:0000313" key="3">
    <source>
        <dbReference type="EMBL" id="BCJ46185.1"/>
    </source>
</evidence>
<dbReference type="Gene3D" id="3.10.28.10">
    <property type="entry name" value="Homing endonucleases"/>
    <property type="match status" value="1"/>
</dbReference>
<keyword evidence="4" id="KW-1185">Reference proteome</keyword>
<dbReference type="PROSITE" id="PS50819">
    <property type="entry name" value="INTEIN_ENDONUCLEASE"/>
    <property type="match status" value="1"/>
</dbReference>
<dbReference type="RefSeq" id="WP_189333012.1">
    <property type="nucleotide sequence ID" value="NZ_AP023356.1"/>
</dbReference>
<dbReference type="SUPFAM" id="SSF55608">
    <property type="entry name" value="Homing endonucleases"/>
    <property type="match status" value="1"/>
</dbReference>
<dbReference type="InterPro" id="IPR004042">
    <property type="entry name" value="Intein_endonuc_central"/>
</dbReference>